<dbReference type="RefSeq" id="WP_039198434.1">
    <property type="nucleotide sequence ID" value="NZ_LR134310.1"/>
</dbReference>
<organism evidence="3 4">
    <name type="scientific">Actinobacillus equuli</name>
    <dbReference type="NCBI Taxonomy" id="718"/>
    <lineage>
        <taxon>Bacteria</taxon>
        <taxon>Pseudomonadati</taxon>
        <taxon>Pseudomonadota</taxon>
        <taxon>Gammaproteobacteria</taxon>
        <taxon>Pasteurellales</taxon>
        <taxon>Pasteurellaceae</taxon>
        <taxon>Actinobacillus</taxon>
    </lineage>
</organism>
<dbReference type="PANTHER" id="PTHR30537:SF30">
    <property type="entry name" value="TRANSCRIPTIONAL REGULATOR-RELATED"/>
    <property type="match status" value="1"/>
</dbReference>
<gene>
    <name evidence="3" type="primary">dmlR_5</name>
    <name evidence="3" type="ORF">NCTC8529_01238</name>
</gene>
<dbReference type="GO" id="GO:0003700">
    <property type="term" value="F:DNA-binding transcription factor activity"/>
    <property type="evidence" value="ECO:0007669"/>
    <property type="project" value="TreeGrafter"/>
</dbReference>
<evidence type="ECO:0000256" key="1">
    <source>
        <dbReference type="ARBA" id="ARBA00009437"/>
    </source>
</evidence>
<dbReference type="AlphaFoldDB" id="A0AAX3FIX7"/>
<evidence type="ECO:0000259" key="2">
    <source>
        <dbReference type="Pfam" id="PF03466"/>
    </source>
</evidence>
<dbReference type="GO" id="GO:0006351">
    <property type="term" value="P:DNA-templated transcription"/>
    <property type="evidence" value="ECO:0007669"/>
    <property type="project" value="TreeGrafter"/>
</dbReference>
<comment type="similarity">
    <text evidence="1">Belongs to the LysR transcriptional regulatory family.</text>
</comment>
<dbReference type="SUPFAM" id="SSF53850">
    <property type="entry name" value="Periplasmic binding protein-like II"/>
    <property type="match status" value="1"/>
</dbReference>
<evidence type="ECO:0000313" key="4">
    <source>
        <dbReference type="Proteomes" id="UP000268529"/>
    </source>
</evidence>
<dbReference type="InterPro" id="IPR005119">
    <property type="entry name" value="LysR_subst-bd"/>
</dbReference>
<reference evidence="3 4" key="1">
    <citation type="submission" date="2018-12" db="EMBL/GenBank/DDBJ databases">
        <authorList>
            <consortium name="Pathogen Informatics"/>
        </authorList>
    </citation>
    <scope>NUCLEOTIDE SEQUENCE [LARGE SCALE GENOMIC DNA]</scope>
    <source>
        <strain evidence="3 4">NCTC8529</strain>
    </source>
</reference>
<sequence>MSLPSGFIESREIQHFIQRLEQAYPQIELILLTDDSIADLMDGSIDIAIRAAEPAPNSQLIVRYLTQWRLCLCASPAYLAENPIRTPTDLLAQKWLKYNDSVFNNAFSNLNLGQFRSSKILHCPTILAARTLAIAGFGLTFQLEGEIASAIKKEELEIVLPHIQMPYYNLYAVTAHRKQSAKMECVLKLLKESF</sequence>
<dbReference type="GeneID" id="92743852"/>
<protein>
    <submittedName>
        <fullName evidence="3">LysR family transcriptional regulator</fullName>
    </submittedName>
</protein>
<proteinExistence type="inferred from homology"/>
<dbReference type="PANTHER" id="PTHR30537">
    <property type="entry name" value="HTH-TYPE TRANSCRIPTIONAL REGULATOR"/>
    <property type="match status" value="1"/>
</dbReference>
<dbReference type="Pfam" id="PF03466">
    <property type="entry name" value="LysR_substrate"/>
    <property type="match status" value="1"/>
</dbReference>
<evidence type="ECO:0000313" key="3">
    <source>
        <dbReference type="EMBL" id="VEE91251.1"/>
    </source>
</evidence>
<dbReference type="Gene3D" id="3.40.190.290">
    <property type="match status" value="1"/>
</dbReference>
<dbReference type="GO" id="GO:0043565">
    <property type="term" value="F:sequence-specific DNA binding"/>
    <property type="evidence" value="ECO:0007669"/>
    <property type="project" value="TreeGrafter"/>
</dbReference>
<feature type="domain" description="LysR substrate-binding" evidence="2">
    <location>
        <begin position="14"/>
        <end position="193"/>
    </location>
</feature>
<dbReference type="Proteomes" id="UP000268529">
    <property type="component" value="Chromosome"/>
</dbReference>
<dbReference type="InterPro" id="IPR058163">
    <property type="entry name" value="LysR-type_TF_proteobact-type"/>
</dbReference>
<dbReference type="EMBL" id="LR134310">
    <property type="protein sequence ID" value="VEE91251.1"/>
    <property type="molecule type" value="Genomic_DNA"/>
</dbReference>
<accession>A0AAX3FIX7</accession>
<name>A0AAX3FIX7_ACTEU</name>